<comment type="subcellular location">
    <subcellularLocation>
        <location evidence="1">Cell membrane</location>
        <topology evidence="1">Single-pass membrane protein</topology>
    </subcellularLocation>
</comment>
<keyword evidence="8 10" id="KW-0472">Membrane</keyword>
<dbReference type="EMBL" id="LAZR01023680">
    <property type="protein sequence ID" value="KKL77680.1"/>
    <property type="molecule type" value="Genomic_DNA"/>
</dbReference>
<name>A0A0F9H7R1_9ZZZZ</name>
<feature type="compositionally biased region" description="Basic and acidic residues" evidence="9">
    <location>
        <begin position="112"/>
        <end position="125"/>
    </location>
</feature>
<gene>
    <name evidence="11" type="ORF">LCGC14_2032470</name>
</gene>
<dbReference type="InterPro" id="IPR003849">
    <property type="entry name" value="Preprotein_translocase_YajC"/>
</dbReference>
<evidence type="ECO:0000256" key="4">
    <source>
        <dbReference type="ARBA" id="ARBA00022692"/>
    </source>
</evidence>
<evidence type="ECO:0000256" key="5">
    <source>
        <dbReference type="ARBA" id="ARBA00022927"/>
    </source>
</evidence>
<keyword evidence="3" id="KW-1003">Cell membrane</keyword>
<keyword evidence="6 10" id="KW-1133">Transmembrane helix</keyword>
<evidence type="ECO:0000313" key="11">
    <source>
        <dbReference type="EMBL" id="KKL77680.1"/>
    </source>
</evidence>
<evidence type="ECO:0000256" key="7">
    <source>
        <dbReference type="ARBA" id="ARBA00023010"/>
    </source>
</evidence>
<proteinExistence type="predicted"/>
<feature type="transmembrane region" description="Helical" evidence="10">
    <location>
        <begin position="20"/>
        <end position="39"/>
    </location>
</feature>
<comment type="caution">
    <text evidence="11">The sequence shown here is derived from an EMBL/GenBank/DDBJ whole genome shotgun (WGS) entry which is preliminary data.</text>
</comment>
<dbReference type="PANTHER" id="PTHR33909">
    <property type="entry name" value="SEC TRANSLOCON ACCESSORY COMPLEX SUBUNIT YAJC"/>
    <property type="match status" value="1"/>
</dbReference>
<dbReference type="NCBIfam" id="TIGR00739">
    <property type="entry name" value="yajC"/>
    <property type="match status" value="1"/>
</dbReference>
<evidence type="ECO:0000256" key="3">
    <source>
        <dbReference type="ARBA" id="ARBA00022475"/>
    </source>
</evidence>
<dbReference type="Pfam" id="PF02699">
    <property type="entry name" value="YajC"/>
    <property type="match status" value="1"/>
</dbReference>
<dbReference type="PANTHER" id="PTHR33909:SF1">
    <property type="entry name" value="SEC TRANSLOCON ACCESSORY COMPLEX SUBUNIT YAJC"/>
    <property type="match status" value="1"/>
</dbReference>
<keyword evidence="5" id="KW-0653">Protein transport</keyword>
<evidence type="ECO:0000256" key="8">
    <source>
        <dbReference type="ARBA" id="ARBA00023136"/>
    </source>
</evidence>
<feature type="compositionally biased region" description="Polar residues" evidence="9">
    <location>
        <begin position="96"/>
        <end position="111"/>
    </location>
</feature>
<keyword evidence="4 10" id="KW-0812">Transmembrane</keyword>
<protein>
    <recommendedName>
        <fullName evidence="12">Sec translocon accessory complex subunit YajC</fullName>
    </recommendedName>
</protein>
<dbReference type="PRINTS" id="PR01853">
    <property type="entry name" value="YAJCTRNLCASE"/>
</dbReference>
<keyword evidence="7" id="KW-0811">Translocation</keyword>
<evidence type="ECO:0000256" key="1">
    <source>
        <dbReference type="ARBA" id="ARBA00004162"/>
    </source>
</evidence>
<evidence type="ECO:0000256" key="9">
    <source>
        <dbReference type="SAM" id="MobiDB-lite"/>
    </source>
</evidence>
<dbReference type="SMART" id="SM01323">
    <property type="entry name" value="YajC"/>
    <property type="match status" value="1"/>
</dbReference>
<evidence type="ECO:0000256" key="6">
    <source>
        <dbReference type="ARBA" id="ARBA00022989"/>
    </source>
</evidence>
<evidence type="ECO:0008006" key="12">
    <source>
        <dbReference type="Google" id="ProtNLM"/>
    </source>
</evidence>
<dbReference type="GO" id="GO:0015031">
    <property type="term" value="P:protein transport"/>
    <property type="evidence" value="ECO:0007669"/>
    <property type="project" value="UniProtKB-KW"/>
</dbReference>
<dbReference type="GO" id="GO:0005886">
    <property type="term" value="C:plasma membrane"/>
    <property type="evidence" value="ECO:0007669"/>
    <property type="project" value="UniProtKB-SubCell"/>
</dbReference>
<keyword evidence="2" id="KW-0813">Transport</keyword>
<sequence>MIDLAYALGTGGGAGQGGQGGFSAFIPLILMFVIFYFLLIRPQQKKSKDHREMIKNLRKGDRIMTGGGIHGRITGMGETTLTVEIADRVRVKVNRGNITSMVQPTSQAQTQKSDKTDTGKQDSPK</sequence>
<feature type="region of interest" description="Disordered" evidence="9">
    <location>
        <begin position="96"/>
        <end position="125"/>
    </location>
</feature>
<organism evidence="11">
    <name type="scientific">marine sediment metagenome</name>
    <dbReference type="NCBI Taxonomy" id="412755"/>
    <lineage>
        <taxon>unclassified sequences</taxon>
        <taxon>metagenomes</taxon>
        <taxon>ecological metagenomes</taxon>
    </lineage>
</organism>
<reference evidence="11" key="1">
    <citation type="journal article" date="2015" name="Nature">
        <title>Complex archaea that bridge the gap between prokaryotes and eukaryotes.</title>
        <authorList>
            <person name="Spang A."/>
            <person name="Saw J.H."/>
            <person name="Jorgensen S.L."/>
            <person name="Zaremba-Niedzwiedzka K."/>
            <person name="Martijn J."/>
            <person name="Lind A.E."/>
            <person name="van Eijk R."/>
            <person name="Schleper C."/>
            <person name="Guy L."/>
            <person name="Ettema T.J."/>
        </authorList>
    </citation>
    <scope>NUCLEOTIDE SEQUENCE</scope>
</reference>
<evidence type="ECO:0000256" key="10">
    <source>
        <dbReference type="SAM" id="Phobius"/>
    </source>
</evidence>
<dbReference type="AlphaFoldDB" id="A0A0F9H7R1"/>
<evidence type="ECO:0000256" key="2">
    <source>
        <dbReference type="ARBA" id="ARBA00022448"/>
    </source>
</evidence>
<accession>A0A0F9H7R1</accession>